<proteinExistence type="predicted"/>
<organism evidence="1 2">
    <name type="scientific">Apiospora marii</name>
    <dbReference type="NCBI Taxonomy" id="335849"/>
    <lineage>
        <taxon>Eukaryota</taxon>
        <taxon>Fungi</taxon>
        <taxon>Dikarya</taxon>
        <taxon>Ascomycota</taxon>
        <taxon>Pezizomycotina</taxon>
        <taxon>Sordariomycetes</taxon>
        <taxon>Xylariomycetidae</taxon>
        <taxon>Amphisphaeriales</taxon>
        <taxon>Apiosporaceae</taxon>
        <taxon>Apiospora</taxon>
    </lineage>
</organism>
<keyword evidence="2" id="KW-1185">Reference proteome</keyword>
<feature type="non-terminal residue" evidence="1">
    <location>
        <position position="1"/>
    </location>
</feature>
<gene>
    <name evidence="1" type="ORF">PG991_004050</name>
</gene>
<name>A0ABR1S590_9PEZI</name>
<feature type="non-terminal residue" evidence="1">
    <location>
        <position position="76"/>
    </location>
</feature>
<dbReference type="EMBL" id="JAQQWI010000007">
    <property type="protein sequence ID" value="KAK8026994.1"/>
    <property type="molecule type" value="Genomic_DNA"/>
</dbReference>
<evidence type="ECO:0000313" key="1">
    <source>
        <dbReference type="EMBL" id="KAK8026994.1"/>
    </source>
</evidence>
<accession>A0ABR1S590</accession>
<sequence>RSRPPTHGPYGPSRDDWYSSSVYSLSRTPSAVSTWPSASATMVYSTPSETIRTLPCATRPALWHMTMSAIFLVGVV</sequence>
<protein>
    <submittedName>
        <fullName evidence="1">Uncharacterized protein</fullName>
    </submittedName>
</protein>
<comment type="caution">
    <text evidence="1">The sequence shown here is derived from an EMBL/GenBank/DDBJ whole genome shotgun (WGS) entry which is preliminary data.</text>
</comment>
<dbReference type="Proteomes" id="UP001396898">
    <property type="component" value="Unassembled WGS sequence"/>
</dbReference>
<reference evidence="1 2" key="1">
    <citation type="submission" date="2023-01" db="EMBL/GenBank/DDBJ databases">
        <title>Analysis of 21 Apiospora genomes using comparative genomics revels a genus with tremendous synthesis potential of carbohydrate active enzymes and secondary metabolites.</title>
        <authorList>
            <person name="Sorensen T."/>
        </authorList>
    </citation>
    <scope>NUCLEOTIDE SEQUENCE [LARGE SCALE GENOMIC DNA]</scope>
    <source>
        <strain evidence="1 2">CBS 20057</strain>
    </source>
</reference>
<evidence type="ECO:0000313" key="2">
    <source>
        <dbReference type="Proteomes" id="UP001396898"/>
    </source>
</evidence>